<dbReference type="PANTHER" id="PTHR43656:SF5">
    <property type="entry name" value="NADH:FLAVIN OXIDOREDUCTASE_NADH OXIDASE N-TERMINAL DOMAIN-CONTAINING PROTEIN"/>
    <property type="match status" value="1"/>
</dbReference>
<protein>
    <submittedName>
        <fullName evidence="5">NADH:flavin oxidoreductase/NADH oxidase N-terminal domain-containing protein</fullName>
    </submittedName>
</protein>
<evidence type="ECO:0000313" key="4">
    <source>
        <dbReference type="Proteomes" id="UP000887569"/>
    </source>
</evidence>
<sequence length="204" mass="22817">MILPIHEENGASSRLSHLTFISLATNKRTDKCGGSLENRARIPLEIYEAIRQEVTKNFIVGIKVNSAGFQKEALQAEDAARTCKLLDETGFDFMLLSGRTMVLPAFSHTRESASVREAFFLDCADEIMQRVMKSVIYVVVGFRTAQAMGCAVETVPLVVWDLEKPITQEQDLLEKSSLVYGQVARRTFKTSMIAPVQIWPVICK</sequence>
<reference evidence="5" key="1">
    <citation type="submission" date="2022-11" db="UniProtKB">
        <authorList>
            <consortium name="WormBaseParasite"/>
        </authorList>
    </citation>
    <scope>IDENTIFICATION</scope>
</reference>
<name>A0A915BPB3_PARUN</name>
<dbReference type="AlphaFoldDB" id="A0A915BPB3"/>
<keyword evidence="1" id="KW-0285">Flavoprotein</keyword>
<evidence type="ECO:0000256" key="1">
    <source>
        <dbReference type="ARBA" id="ARBA00022630"/>
    </source>
</evidence>
<keyword evidence="4" id="KW-1185">Reference proteome</keyword>
<dbReference type="Pfam" id="PF00724">
    <property type="entry name" value="Oxidored_FMN"/>
    <property type="match status" value="1"/>
</dbReference>
<dbReference type="InterPro" id="IPR013785">
    <property type="entry name" value="Aldolase_TIM"/>
</dbReference>
<evidence type="ECO:0000313" key="5">
    <source>
        <dbReference type="WBParaSite" id="PgR049_g071_t01"/>
    </source>
</evidence>
<dbReference type="InterPro" id="IPR001155">
    <property type="entry name" value="OxRdtase_FMN_N"/>
</dbReference>
<proteinExistence type="predicted"/>
<dbReference type="GO" id="GO:0016491">
    <property type="term" value="F:oxidoreductase activity"/>
    <property type="evidence" value="ECO:0007669"/>
    <property type="project" value="UniProtKB-KW"/>
</dbReference>
<feature type="domain" description="NADH:flavin oxidoreductase/NADH oxidase N-terminal" evidence="3">
    <location>
        <begin position="19"/>
        <end position="146"/>
    </location>
</feature>
<keyword evidence="2" id="KW-0560">Oxidoreductase</keyword>
<accession>A0A915BPB3</accession>
<dbReference type="WBParaSite" id="PgR049_g071_t01">
    <property type="protein sequence ID" value="PgR049_g071_t01"/>
    <property type="gene ID" value="PgR049_g071"/>
</dbReference>
<dbReference type="InterPro" id="IPR051799">
    <property type="entry name" value="NADH_flavin_oxidoreductase"/>
</dbReference>
<dbReference type="Proteomes" id="UP000887569">
    <property type="component" value="Unplaced"/>
</dbReference>
<evidence type="ECO:0000259" key="3">
    <source>
        <dbReference type="Pfam" id="PF00724"/>
    </source>
</evidence>
<evidence type="ECO:0000256" key="2">
    <source>
        <dbReference type="ARBA" id="ARBA00023002"/>
    </source>
</evidence>
<dbReference type="Gene3D" id="3.20.20.70">
    <property type="entry name" value="Aldolase class I"/>
    <property type="match status" value="1"/>
</dbReference>
<dbReference type="PANTHER" id="PTHR43656">
    <property type="entry name" value="BINDING OXIDOREDUCTASE, PUTATIVE (AFU_ORTHOLOGUE AFUA_2G08260)-RELATED"/>
    <property type="match status" value="1"/>
</dbReference>
<organism evidence="4 5">
    <name type="scientific">Parascaris univalens</name>
    <name type="common">Nematode worm</name>
    <dbReference type="NCBI Taxonomy" id="6257"/>
    <lineage>
        <taxon>Eukaryota</taxon>
        <taxon>Metazoa</taxon>
        <taxon>Ecdysozoa</taxon>
        <taxon>Nematoda</taxon>
        <taxon>Chromadorea</taxon>
        <taxon>Rhabditida</taxon>
        <taxon>Spirurina</taxon>
        <taxon>Ascaridomorpha</taxon>
        <taxon>Ascaridoidea</taxon>
        <taxon>Ascarididae</taxon>
        <taxon>Parascaris</taxon>
    </lineage>
</organism>
<dbReference type="SUPFAM" id="SSF51395">
    <property type="entry name" value="FMN-linked oxidoreductases"/>
    <property type="match status" value="1"/>
</dbReference>
<dbReference type="GO" id="GO:0010181">
    <property type="term" value="F:FMN binding"/>
    <property type="evidence" value="ECO:0007669"/>
    <property type="project" value="InterPro"/>
</dbReference>